<dbReference type="Gene3D" id="3.40.50.150">
    <property type="entry name" value="Vaccinia Virus protein VP39"/>
    <property type="match status" value="1"/>
</dbReference>
<dbReference type="PANTHER" id="PTHR23245">
    <property type="entry name" value="TRNA METHYLTRANSFERASE"/>
    <property type="match status" value="1"/>
</dbReference>
<dbReference type="EMBL" id="CAEY01000784">
    <property type="status" value="NOT_ANNOTATED_CDS"/>
    <property type="molecule type" value="Genomic_DNA"/>
</dbReference>
<evidence type="ECO:0000256" key="4">
    <source>
        <dbReference type="ARBA" id="ARBA00022679"/>
    </source>
</evidence>
<comment type="similarity">
    <text evidence="11">Belongs to the TRM5 / TYW2 family.</text>
</comment>
<sequence>MAENVNKHNILQVTILQEIESFVIVLSNSLSSYLKSKSSLMSNISVINLVKKFKTHLNKFKVLFSPVNMVSVNESLLKPPPCVANMTKLDQSLFRKSVNVPYIVVEDKFIQEISKHLKSQYLTVKGIDTIQPVDSDNPSEAQEPSSTLKKKIILLNPDLVKSPNDLDDRVKKALIQKYDKIQLFDKSIELNFHNYNAHDIMDAVFPEEEKRVKSWSIIGHILHVNLRDEKLSHKELIGQILLATNPSIHMVINKAEIIDTKFRNFSHEVLAKTPEADKLGTIVTVHSNNCTFKFDFAKVYWNPRLSTEHGRFLSRLDKNRDVVYDLFAGIGPFAIPAAKKKCRVLANDLNPDAFFWLQANSKSNKVDQYLTAYNLDARHFVQSVVKNDLISSWTSPEVTEYIIKPTYHVLMNLPGMAIEFLDAFVGLLAEKAQDETFRPLVISPLIHCYTFLKRDLNPVEAIVALAEEKIQSKLPDDYELKLVRTVAPFKDMYRITFKLPNDVLFDTRVNKKQKTFELILVGINTILFGEASFRVGAPKGISKGWSVNPFPVKAPVNPPPLSGVLDGSTD</sequence>
<keyword evidence="3 11" id="KW-0489">Methyltransferase</keyword>
<keyword evidence="7 11" id="KW-0496">Mitochondrion</keyword>
<dbReference type="HAMAP" id="MF_03152">
    <property type="entry name" value="TRM5"/>
    <property type="match status" value="1"/>
</dbReference>
<evidence type="ECO:0000256" key="1">
    <source>
        <dbReference type="ARBA" id="ARBA00009775"/>
    </source>
</evidence>
<dbReference type="SUPFAM" id="SSF53335">
    <property type="entry name" value="S-adenosyl-L-methionine-dependent methyltransferases"/>
    <property type="match status" value="1"/>
</dbReference>
<comment type="function">
    <text evidence="9">Involved in mitochondrial tRNA methylation. Specifically methylates the N1 position of guanosine-37 in various tRNAs. Methylation is not dependent on the nature of the nucleoside 5' of the target nucleoside. This is the first step in the biosynthesis of wybutosine (yW), a modified base adjacent to the anticodon of tRNAs and required for accurate decoding.</text>
</comment>
<comment type="function">
    <text evidence="11">Specifically methylates the N1 position of guanosine-37 in various cytoplasmic and mitochondrial tRNAs. Methylation is not dependent on the nature of the nucleoside 5' of the target nucleoside. This is the first step in the biosynthesis of wybutosine (yW), a modified base adjacent to the anticodon of tRNAs and required for accurate decoding.</text>
</comment>
<dbReference type="Pfam" id="PF25133">
    <property type="entry name" value="TYW2_N_2"/>
    <property type="match status" value="1"/>
</dbReference>
<dbReference type="GO" id="GO:0070901">
    <property type="term" value="P:mitochondrial tRNA methylation"/>
    <property type="evidence" value="ECO:0007669"/>
    <property type="project" value="TreeGrafter"/>
</dbReference>
<dbReference type="HOGENOM" id="CLU_022610_2_3_1"/>
<dbReference type="InterPro" id="IPR030382">
    <property type="entry name" value="MeTrfase_TRM5/TYW2"/>
</dbReference>
<comment type="catalytic activity">
    <reaction evidence="10 11">
        <text>guanosine(37) in tRNA + S-adenosyl-L-methionine = N(1)-methylguanosine(37) in tRNA + S-adenosyl-L-homocysteine + H(+)</text>
        <dbReference type="Rhea" id="RHEA:36899"/>
        <dbReference type="Rhea" id="RHEA-COMP:10145"/>
        <dbReference type="Rhea" id="RHEA-COMP:10147"/>
        <dbReference type="ChEBI" id="CHEBI:15378"/>
        <dbReference type="ChEBI" id="CHEBI:57856"/>
        <dbReference type="ChEBI" id="CHEBI:59789"/>
        <dbReference type="ChEBI" id="CHEBI:73542"/>
        <dbReference type="ChEBI" id="CHEBI:74269"/>
        <dbReference type="EC" id="2.1.1.228"/>
    </reaction>
</comment>
<comment type="subunit">
    <text evidence="11">Monomer.</text>
</comment>
<evidence type="ECO:0000256" key="2">
    <source>
        <dbReference type="ARBA" id="ARBA00022490"/>
    </source>
</evidence>
<evidence type="ECO:0000313" key="13">
    <source>
        <dbReference type="EnsemblMetazoa" id="tetur02g02190.1"/>
    </source>
</evidence>
<dbReference type="PANTHER" id="PTHR23245:SF36">
    <property type="entry name" value="TRNA (GUANINE(37)-N1)-METHYLTRANSFERASE"/>
    <property type="match status" value="1"/>
</dbReference>
<feature type="binding site" evidence="11">
    <location>
        <position position="412"/>
    </location>
    <ligand>
        <name>S-adenosyl-L-methionine</name>
        <dbReference type="ChEBI" id="CHEBI:59789"/>
    </ligand>
</feature>
<dbReference type="EC" id="2.1.1.228" evidence="11"/>
<feature type="domain" description="SAM-dependent methyltransferase TRM5/TYW2-type" evidence="12">
    <location>
        <begin position="215"/>
        <end position="501"/>
    </location>
</feature>
<dbReference type="Gene3D" id="3.30.300.110">
    <property type="entry name" value="Met-10+ protein-like domains"/>
    <property type="match status" value="1"/>
</dbReference>
<evidence type="ECO:0000256" key="8">
    <source>
        <dbReference type="ARBA" id="ARBA00023242"/>
    </source>
</evidence>
<comment type="subcellular location">
    <subcellularLocation>
        <location evidence="11">Mitochondrion matrix</location>
    </subcellularLocation>
    <subcellularLocation>
        <location evidence="11">Nucleus</location>
    </subcellularLocation>
    <subcellularLocation>
        <location evidence="11">Cytoplasm</location>
    </subcellularLocation>
    <text evidence="11">Predominantly in the mitochondria and in the nucleus.</text>
</comment>
<comment type="similarity">
    <text evidence="1">Belongs to the class I-like SAM-binding methyltransferase superfamily. TRM5/TYW2 family.</text>
</comment>
<evidence type="ECO:0000259" key="12">
    <source>
        <dbReference type="PROSITE" id="PS51684"/>
    </source>
</evidence>
<keyword evidence="5 11" id="KW-0949">S-adenosyl-L-methionine</keyword>
<keyword evidence="14" id="KW-1185">Reference proteome</keyword>
<reference evidence="13" key="2">
    <citation type="submission" date="2015-06" db="UniProtKB">
        <authorList>
            <consortium name="EnsemblMetazoa"/>
        </authorList>
    </citation>
    <scope>IDENTIFICATION</scope>
</reference>
<dbReference type="InterPro" id="IPR056743">
    <property type="entry name" value="TRM5-TYW2-like_MTfase"/>
</dbReference>
<keyword evidence="2 11" id="KW-0963">Cytoplasm</keyword>
<keyword evidence="6 11" id="KW-0819">tRNA processing</keyword>
<dbReference type="InterPro" id="IPR029063">
    <property type="entry name" value="SAM-dependent_MTases_sf"/>
</dbReference>
<dbReference type="Proteomes" id="UP000015104">
    <property type="component" value="Unassembled WGS sequence"/>
</dbReference>
<name>T1JUU2_TETUR</name>
<keyword evidence="4 11" id="KW-0808">Transferase</keyword>
<evidence type="ECO:0000256" key="6">
    <source>
        <dbReference type="ARBA" id="ARBA00022694"/>
    </source>
</evidence>
<evidence type="ECO:0000256" key="9">
    <source>
        <dbReference type="ARBA" id="ARBA00045951"/>
    </source>
</evidence>
<evidence type="ECO:0000313" key="14">
    <source>
        <dbReference type="Proteomes" id="UP000015104"/>
    </source>
</evidence>
<dbReference type="AlphaFoldDB" id="T1JUU2"/>
<feature type="binding site" evidence="11">
    <location>
        <position position="309"/>
    </location>
    <ligand>
        <name>S-adenosyl-L-methionine</name>
        <dbReference type="ChEBI" id="CHEBI:59789"/>
    </ligand>
</feature>
<feature type="binding site" evidence="11">
    <location>
        <begin position="376"/>
        <end position="377"/>
    </location>
    <ligand>
        <name>S-adenosyl-L-methionine</name>
        <dbReference type="ChEBI" id="CHEBI:59789"/>
    </ligand>
</feature>
<evidence type="ECO:0000256" key="5">
    <source>
        <dbReference type="ARBA" id="ARBA00022691"/>
    </source>
</evidence>
<protein>
    <recommendedName>
        <fullName evidence="11">tRNA (guanine(37)-N1)-methyltransferase</fullName>
        <ecNumber evidence="11">2.1.1.228</ecNumber>
    </recommendedName>
    <alternativeName>
        <fullName evidence="11">M1G-methyltransferase</fullName>
    </alternativeName>
    <alternativeName>
        <fullName evidence="11">tRNA [GM37] methyltransferase</fullName>
    </alternativeName>
    <alternativeName>
        <fullName evidence="11">tRNA methyltransferase 5 homolog</fullName>
    </alternativeName>
</protein>
<dbReference type="Pfam" id="PF02475">
    <property type="entry name" value="TRM5-TYW2_MTfase"/>
    <property type="match status" value="1"/>
</dbReference>
<evidence type="ECO:0000256" key="3">
    <source>
        <dbReference type="ARBA" id="ARBA00022603"/>
    </source>
</evidence>
<feature type="binding site" evidence="11">
    <location>
        <begin position="348"/>
        <end position="349"/>
    </location>
    <ligand>
        <name>S-adenosyl-L-methionine</name>
        <dbReference type="ChEBI" id="CHEBI:59789"/>
    </ligand>
</feature>
<dbReference type="STRING" id="32264.T1JUU2"/>
<reference evidence="14" key="1">
    <citation type="submission" date="2011-08" db="EMBL/GenBank/DDBJ databases">
        <authorList>
            <person name="Rombauts S."/>
        </authorList>
    </citation>
    <scope>NUCLEOTIDE SEQUENCE</scope>
    <source>
        <strain evidence="14">London</strain>
    </source>
</reference>
<dbReference type="InterPro" id="IPR025792">
    <property type="entry name" value="tRNA_Gua_MeTrfase_euk"/>
</dbReference>
<proteinExistence type="inferred from homology"/>
<dbReference type="GO" id="GO:0005759">
    <property type="term" value="C:mitochondrial matrix"/>
    <property type="evidence" value="ECO:0007669"/>
    <property type="project" value="UniProtKB-SubCell"/>
</dbReference>
<dbReference type="FunFam" id="3.30.300.110:FF:000001">
    <property type="entry name" value="tRNA (guanine(37)-N1)-methyltransferase"/>
    <property type="match status" value="1"/>
</dbReference>
<dbReference type="GO" id="GO:0052906">
    <property type="term" value="F:tRNA (guanine(37)-N1)-methyltransferase activity"/>
    <property type="evidence" value="ECO:0007669"/>
    <property type="project" value="UniProtKB-UniRule"/>
</dbReference>
<accession>T1JUU2</accession>
<evidence type="ECO:0000256" key="11">
    <source>
        <dbReference type="HAMAP-Rule" id="MF_03152"/>
    </source>
</evidence>
<evidence type="ECO:0000256" key="10">
    <source>
        <dbReference type="ARBA" id="ARBA00047783"/>
    </source>
</evidence>
<organism evidence="13 14">
    <name type="scientific">Tetranychus urticae</name>
    <name type="common">Two-spotted spider mite</name>
    <dbReference type="NCBI Taxonomy" id="32264"/>
    <lineage>
        <taxon>Eukaryota</taxon>
        <taxon>Metazoa</taxon>
        <taxon>Ecdysozoa</taxon>
        <taxon>Arthropoda</taxon>
        <taxon>Chelicerata</taxon>
        <taxon>Arachnida</taxon>
        <taxon>Acari</taxon>
        <taxon>Acariformes</taxon>
        <taxon>Trombidiformes</taxon>
        <taxon>Prostigmata</taxon>
        <taxon>Eleutherengona</taxon>
        <taxon>Raphignathae</taxon>
        <taxon>Tetranychoidea</taxon>
        <taxon>Tetranychidae</taxon>
        <taxon>Tetranychus</taxon>
    </lineage>
</organism>
<dbReference type="GO" id="GO:0005634">
    <property type="term" value="C:nucleus"/>
    <property type="evidence" value="ECO:0007669"/>
    <property type="project" value="UniProtKB-SubCell"/>
</dbReference>
<dbReference type="eggNOG" id="KOG2078">
    <property type="taxonomic scope" value="Eukaryota"/>
</dbReference>
<dbReference type="InterPro" id="IPR056744">
    <property type="entry name" value="TRM5/TYW2-like_N"/>
</dbReference>
<dbReference type="EnsemblMetazoa" id="tetur02g02190.1">
    <property type="protein sequence ID" value="tetur02g02190.1"/>
    <property type="gene ID" value="tetur02g02190"/>
</dbReference>
<evidence type="ECO:0000256" key="7">
    <source>
        <dbReference type="ARBA" id="ARBA00023128"/>
    </source>
</evidence>
<dbReference type="GO" id="GO:0002939">
    <property type="term" value="P:tRNA N1-guanine methylation"/>
    <property type="evidence" value="ECO:0007669"/>
    <property type="project" value="TreeGrafter"/>
</dbReference>
<keyword evidence="8 11" id="KW-0539">Nucleus</keyword>
<dbReference type="PROSITE" id="PS51684">
    <property type="entry name" value="SAM_MT_TRM5_TYW2"/>
    <property type="match status" value="1"/>
</dbReference>
<dbReference type="CDD" id="cd02440">
    <property type="entry name" value="AdoMet_MTases"/>
    <property type="match status" value="1"/>
</dbReference>